<evidence type="ECO:0000313" key="3">
    <source>
        <dbReference type="EMBL" id="MDT3316712.1"/>
    </source>
</evidence>
<dbReference type="Gene3D" id="2.120.10.10">
    <property type="match status" value="1"/>
</dbReference>
<dbReference type="InterPro" id="IPR036278">
    <property type="entry name" value="Sialidase_sf"/>
</dbReference>
<dbReference type="RefSeq" id="WP_311861539.1">
    <property type="nucleotide sequence ID" value="NZ_JAUZVV010000001.1"/>
</dbReference>
<sequence>MARRSPVRRGLPSVVVAVLVVALTVAVGGLVALALQRGQGTPVADRSADPVPATTPSPSPSASAAPTAIAAPGAAERFLAAGDDVIWRAIAGSCGTTAPVVERSDDAGETWDDVTPTYRNIAQVRALTPLADTQATAVTDVGSDCEIQALQTFTDGAFWSPYEKVLAQSTYLEGDAVVIDGTALAAPCAEPWGLRASGDTAAFLCGGTAYETTDGQTSRIGDGVVALDIHDGDVVAASVAPDCDGLQLTALSGDGQEIACVDADAAAPTALALTDDAIWLWNADELTSAPR</sequence>
<keyword evidence="4" id="KW-1185">Reference proteome</keyword>
<feature type="region of interest" description="Disordered" evidence="1">
    <location>
        <begin position="41"/>
        <end position="67"/>
    </location>
</feature>
<comment type="caution">
    <text evidence="3">The sequence shown here is derived from an EMBL/GenBank/DDBJ whole genome shotgun (WGS) entry which is preliminary data.</text>
</comment>
<name>A0ABU3GCG8_9MICO</name>
<dbReference type="Proteomes" id="UP001251849">
    <property type="component" value="Unassembled WGS sequence"/>
</dbReference>
<feature type="transmembrane region" description="Helical" evidence="2">
    <location>
        <begin position="12"/>
        <end position="35"/>
    </location>
</feature>
<organism evidence="3 4">
    <name type="scientific">Microbacterium gawkjiense</name>
    <dbReference type="NCBI Taxonomy" id="3067309"/>
    <lineage>
        <taxon>Bacteria</taxon>
        <taxon>Bacillati</taxon>
        <taxon>Actinomycetota</taxon>
        <taxon>Actinomycetes</taxon>
        <taxon>Micrococcales</taxon>
        <taxon>Microbacteriaceae</taxon>
        <taxon>Microbacterium</taxon>
    </lineage>
</organism>
<evidence type="ECO:0000256" key="2">
    <source>
        <dbReference type="SAM" id="Phobius"/>
    </source>
</evidence>
<dbReference type="SUPFAM" id="SSF50939">
    <property type="entry name" value="Sialidases"/>
    <property type="match status" value="1"/>
</dbReference>
<dbReference type="EMBL" id="JAUZVV010000001">
    <property type="protein sequence ID" value="MDT3316712.1"/>
    <property type="molecule type" value="Genomic_DNA"/>
</dbReference>
<evidence type="ECO:0000313" key="4">
    <source>
        <dbReference type="Proteomes" id="UP001251849"/>
    </source>
</evidence>
<keyword evidence="2" id="KW-0472">Membrane</keyword>
<keyword evidence="2" id="KW-1133">Transmembrane helix</keyword>
<proteinExistence type="predicted"/>
<accession>A0ABU3GCG8</accession>
<gene>
    <name evidence="3" type="ORF">Q9S71_07720</name>
</gene>
<reference evidence="3 4" key="1">
    <citation type="submission" date="2023-08" db="EMBL/GenBank/DDBJ databases">
        <title>Microbacterium aquilitoris sp. nov. and Microbacterium gwkjibeachense sp. nov., isolated from beach.</title>
        <authorList>
            <person name="Lee S.D."/>
            <person name="Yang H."/>
            <person name="Kim I."/>
        </authorList>
    </citation>
    <scope>NUCLEOTIDE SEQUENCE [LARGE SCALE GENOMIC DNA]</scope>
    <source>
        <strain evidence="3 4">KSW4-11</strain>
    </source>
</reference>
<evidence type="ECO:0000256" key="1">
    <source>
        <dbReference type="SAM" id="MobiDB-lite"/>
    </source>
</evidence>
<keyword evidence="2" id="KW-0812">Transmembrane</keyword>
<protein>
    <submittedName>
        <fullName evidence="3">Uncharacterized protein</fullName>
    </submittedName>
</protein>